<keyword evidence="1" id="KW-0472">Membrane</keyword>
<proteinExistence type="predicted"/>
<evidence type="ECO:0000313" key="2">
    <source>
        <dbReference type="EMBL" id="KOA84100.1"/>
    </source>
</evidence>
<dbReference type="Proteomes" id="UP000037540">
    <property type="component" value="Unassembled WGS sequence"/>
</dbReference>
<keyword evidence="1" id="KW-0812">Transmembrane</keyword>
<comment type="caution">
    <text evidence="2">The sequence shown here is derived from an EMBL/GenBank/DDBJ whole genome shotgun (WGS) entry which is preliminary data.</text>
</comment>
<dbReference type="EMBL" id="LGVR01000073">
    <property type="protein sequence ID" value="KOA84100.1"/>
    <property type="molecule type" value="Genomic_DNA"/>
</dbReference>
<accession>A0A9Q1UXE1</accession>
<dbReference type="AlphaFoldDB" id="A0A9Q1UXE1"/>
<feature type="transmembrane region" description="Helical" evidence="1">
    <location>
        <begin position="6"/>
        <end position="31"/>
    </location>
</feature>
<feature type="transmembrane region" description="Helical" evidence="1">
    <location>
        <begin position="43"/>
        <end position="61"/>
    </location>
</feature>
<organism evidence="2 3">
    <name type="scientific">Clostridium botulinum</name>
    <dbReference type="NCBI Taxonomy" id="1491"/>
    <lineage>
        <taxon>Bacteria</taxon>
        <taxon>Bacillati</taxon>
        <taxon>Bacillota</taxon>
        <taxon>Clostridia</taxon>
        <taxon>Eubacteriales</taxon>
        <taxon>Clostridiaceae</taxon>
        <taxon>Clostridium</taxon>
    </lineage>
</organism>
<protein>
    <submittedName>
        <fullName evidence="2">Uncharacterized protein</fullName>
    </submittedName>
</protein>
<keyword evidence="1" id="KW-1133">Transmembrane helix</keyword>
<name>A0A9Q1UXE1_CLOBO</name>
<evidence type="ECO:0000313" key="3">
    <source>
        <dbReference type="Proteomes" id="UP000037540"/>
    </source>
</evidence>
<reference evidence="2 3" key="1">
    <citation type="submission" date="2015-07" db="EMBL/GenBank/DDBJ databases">
        <title>Draft genome sequences of 17 French Clostridium botulinum group III.</title>
        <authorList>
            <person name="Woudstra C."/>
            <person name="Le Marechal C."/>
            <person name="Souillard R."/>
            <person name="Bayon-Auboyer M.-H."/>
            <person name="Dessouter D."/>
            <person name="Fach P."/>
        </authorList>
    </citation>
    <scope>NUCLEOTIDE SEQUENCE [LARGE SCALE GENOMIC DNA]</scope>
    <source>
        <strain evidence="2 3">12LNRI-CD</strain>
    </source>
</reference>
<gene>
    <name evidence="2" type="ORF">ADU74_11660</name>
</gene>
<sequence length="69" mass="8122">MYIRKNIYILLKLSLNVISLFAIFLTKYVKFKRGDDLMKPEKLVTILIIIGLILLLIHYGFSKFFNLSI</sequence>
<evidence type="ECO:0000256" key="1">
    <source>
        <dbReference type="SAM" id="Phobius"/>
    </source>
</evidence>